<keyword evidence="1" id="KW-0472">Membrane</keyword>
<protein>
    <submittedName>
        <fullName evidence="2">Uncharacterized protein</fullName>
    </submittedName>
</protein>
<dbReference type="AlphaFoldDB" id="A0A6C0BYZ9"/>
<organism evidence="2">
    <name type="scientific">viral metagenome</name>
    <dbReference type="NCBI Taxonomy" id="1070528"/>
    <lineage>
        <taxon>unclassified sequences</taxon>
        <taxon>metagenomes</taxon>
        <taxon>organismal metagenomes</taxon>
    </lineage>
</organism>
<keyword evidence="1" id="KW-1133">Transmembrane helix</keyword>
<evidence type="ECO:0000313" key="2">
    <source>
        <dbReference type="EMBL" id="QHS97635.1"/>
    </source>
</evidence>
<name>A0A6C0BYZ9_9ZZZZ</name>
<evidence type="ECO:0000256" key="1">
    <source>
        <dbReference type="SAM" id="Phobius"/>
    </source>
</evidence>
<reference evidence="2" key="1">
    <citation type="journal article" date="2020" name="Nature">
        <title>Giant virus diversity and host interactions through global metagenomics.</title>
        <authorList>
            <person name="Schulz F."/>
            <person name="Roux S."/>
            <person name="Paez-Espino D."/>
            <person name="Jungbluth S."/>
            <person name="Walsh D.A."/>
            <person name="Denef V.J."/>
            <person name="McMahon K.D."/>
            <person name="Konstantinidis K.T."/>
            <person name="Eloe-Fadrosh E.A."/>
            <person name="Kyrpides N.C."/>
            <person name="Woyke T."/>
        </authorList>
    </citation>
    <scope>NUCLEOTIDE SEQUENCE</scope>
    <source>
        <strain evidence="2">GVMAG-M-3300020182-33</strain>
    </source>
</reference>
<accession>A0A6C0BYZ9</accession>
<feature type="transmembrane region" description="Helical" evidence="1">
    <location>
        <begin position="106"/>
        <end position="128"/>
    </location>
</feature>
<keyword evidence="1" id="KW-0812">Transmembrane</keyword>
<sequence length="150" mass="16725">MGAEISVGAMEGAESAANWWMGLGMAGQMGWAGFSSAHDVHKAYSDAALLCQTNYALRDESDTVSSAISAGVVTENTMKQLRDTVNTWDDRLQSLKQQALDTRNDYIAQFTYFLFFLAFTTTMFFFALEKKGGRLNRLFAKIDKIEDFTD</sequence>
<proteinExistence type="predicted"/>
<dbReference type="EMBL" id="MN739301">
    <property type="protein sequence ID" value="QHS97635.1"/>
    <property type="molecule type" value="Genomic_DNA"/>
</dbReference>